<dbReference type="EMBL" id="FRAC01000031">
    <property type="protein sequence ID" value="SHL37816.1"/>
    <property type="molecule type" value="Genomic_DNA"/>
</dbReference>
<accession>A0A1M7A5C6</accession>
<dbReference type="OrthoDB" id="9773828at2"/>
<dbReference type="InterPro" id="IPR023210">
    <property type="entry name" value="NADP_OxRdtase_dom"/>
</dbReference>
<keyword evidence="4" id="KW-1185">Reference proteome</keyword>
<reference evidence="3 4" key="1">
    <citation type="submission" date="2016-11" db="EMBL/GenBank/DDBJ databases">
        <authorList>
            <person name="Jaros S."/>
            <person name="Januszkiewicz K."/>
            <person name="Wedrychowicz H."/>
        </authorList>
    </citation>
    <scope>NUCLEOTIDE SEQUENCE [LARGE SCALE GENOMIC DNA]</scope>
    <source>
        <strain evidence="3 4">DSM 15929</strain>
    </source>
</reference>
<dbReference type="InterPro" id="IPR050523">
    <property type="entry name" value="AKR_Detox_Biosynth"/>
</dbReference>
<dbReference type="PANTHER" id="PTHR43364">
    <property type="entry name" value="NADH-SPECIFIC METHYLGLYOXAL REDUCTASE-RELATED"/>
    <property type="match status" value="1"/>
</dbReference>
<keyword evidence="1" id="KW-0560">Oxidoreductase</keyword>
<dbReference type="InterPro" id="IPR036812">
    <property type="entry name" value="NAD(P)_OxRdtase_dom_sf"/>
</dbReference>
<evidence type="ECO:0000259" key="2">
    <source>
        <dbReference type="Pfam" id="PF00248"/>
    </source>
</evidence>
<evidence type="ECO:0000256" key="1">
    <source>
        <dbReference type="ARBA" id="ARBA00023002"/>
    </source>
</evidence>
<sequence length="316" mass="35059">MRTVQLGKDTIPAIAIGTWSWGTGINGGNKIFGNSYGLEELFPVFKSGIENGLTLWDTAAVYGMGASEAILGRCIEQFENIIVSTKFTPVAIQSKKALMKSFNKSMERLNREIIDIYWIHNPSNIEKWIEQAVGLYKAGKVKHIGVSNHNLKQVKEASKILEAHGIHLDAVQNHYSLLYRKSEREGILEWCKGNATCFFAYMVLEQGALTGNYSVSNPFKGRSRRTKAFPAETLGKIEPLINTMQKIADKHYADVSQIAIAWAIKKGTIPLVGATKVSQIESISRADKIILEQSEMELLEQAALNTGVSVKAGWER</sequence>
<dbReference type="PANTHER" id="PTHR43364:SF4">
    <property type="entry name" value="NAD(P)-LINKED OXIDOREDUCTASE SUPERFAMILY PROTEIN"/>
    <property type="match status" value="1"/>
</dbReference>
<evidence type="ECO:0000313" key="3">
    <source>
        <dbReference type="EMBL" id="SHL37816.1"/>
    </source>
</evidence>
<dbReference type="Gene3D" id="3.20.20.100">
    <property type="entry name" value="NADP-dependent oxidoreductase domain"/>
    <property type="match status" value="1"/>
</dbReference>
<gene>
    <name evidence="3" type="ORF">SAMN02745136_04751</name>
</gene>
<dbReference type="RefSeq" id="WP_073279561.1">
    <property type="nucleotide sequence ID" value="NZ_FRAC01000031.1"/>
</dbReference>
<dbReference type="SUPFAM" id="SSF51430">
    <property type="entry name" value="NAD(P)-linked oxidoreductase"/>
    <property type="match status" value="1"/>
</dbReference>
<protein>
    <submittedName>
        <fullName evidence="3">Predicted oxidoreductase</fullName>
    </submittedName>
</protein>
<dbReference type="GO" id="GO:0016491">
    <property type="term" value="F:oxidoreductase activity"/>
    <property type="evidence" value="ECO:0007669"/>
    <property type="project" value="UniProtKB-KW"/>
</dbReference>
<dbReference type="AlphaFoldDB" id="A0A1M7A5C6"/>
<dbReference type="GO" id="GO:0005829">
    <property type="term" value="C:cytosol"/>
    <property type="evidence" value="ECO:0007669"/>
    <property type="project" value="TreeGrafter"/>
</dbReference>
<feature type="domain" description="NADP-dependent oxidoreductase" evidence="2">
    <location>
        <begin position="14"/>
        <end position="302"/>
    </location>
</feature>
<dbReference type="Pfam" id="PF00248">
    <property type="entry name" value="Aldo_ket_red"/>
    <property type="match status" value="1"/>
</dbReference>
<dbReference type="Proteomes" id="UP000184386">
    <property type="component" value="Unassembled WGS sequence"/>
</dbReference>
<organism evidence="3 4">
    <name type="scientific">Anaerocolumna jejuensis DSM 15929</name>
    <dbReference type="NCBI Taxonomy" id="1121322"/>
    <lineage>
        <taxon>Bacteria</taxon>
        <taxon>Bacillati</taxon>
        <taxon>Bacillota</taxon>
        <taxon>Clostridia</taxon>
        <taxon>Lachnospirales</taxon>
        <taxon>Lachnospiraceae</taxon>
        <taxon>Anaerocolumna</taxon>
    </lineage>
</organism>
<dbReference type="STRING" id="1121322.SAMN02745136_04751"/>
<proteinExistence type="predicted"/>
<evidence type="ECO:0000313" key="4">
    <source>
        <dbReference type="Proteomes" id="UP000184386"/>
    </source>
</evidence>
<name>A0A1M7A5C6_9FIRM</name>